<name>A0A0V1JCF4_TRIPS</name>
<accession>A0A0V1JCF4</accession>
<evidence type="ECO:0000313" key="1">
    <source>
        <dbReference type="EMBL" id="KRZ32229.1"/>
    </source>
</evidence>
<keyword evidence="2" id="KW-1185">Reference proteome</keyword>
<sequence length="107" mass="12397">MIVIQTVLSCLKWKKYNFKRSGRFSQIYTEEASNVSAYLETSGQFTTYKIVKSTMYRRQGRSFLPLPATHQQLEIPLHWRVTMPGSKFLFSERTTLTKLATLTVVAL</sequence>
<reference evidence="1 2" key="1">
    <citation type="submission" date="2015-01" db="EMBL/GenBank/DDBJ databases">
        <title>Evolution of Trichinella species and genotypes.</title>
        <authorList>
            <person name="Korhonen P.K."/>
            <person name="Edoardo P."/>
            <person name="Giuseppe L.R."/>
            <person name="Gasser R.B."/>
        </authorList>
    </citation>
    <scope>NUCLEOTIDE SEQUENCE [LARGE SCALE GENOMIC DNA]</scope>
    <source>
        <strain evidence="1">ISS588</strain>
    </source>
</reference>
<gene>
    <name evidence="1" type="ORF">T4B_3782</name>
</gene>
<organism evidence="1 2">
    <name type="scientific">Trichinella pseudospiralis</name>
    <name type="common">Parasitic roundworm</name>
    <dbReference type="NCBI Taxonomy" id="6337"/>
    <lineage>
        <taxon>Eukaryota</taxon>
        <taxon>Metazoa</taxon>
        <taxon>Ecdysozoa</taxon>
        <taxon>Nematoda</taxon>
        <taxon>Enoplea</taxon>
        <taxon>Dorylaimia</taxon>
        <taxon>Trichinellida</taxon>
        <taxon>Trichinellidae</taxon>
        <taxon>Trichinella</taxon>
    </lineage>
</organism>
<dbReference type="EMBL" id="JYDS01000018">
    <property type="protein sequence ID" value="KRZ32229.1"/>
    <property type="molecule type" value="Genomic_DNA"/>
</dbReference>
<proteinExistence type="predicted"/>
<evidence type="ECO:0000313" key="2">
    <source>
        <dbReference type="Proteomes" id="UP000054805"/>
    </source>
</evidence>
<comment type="caution">
    <text evidence="1">The sequence shown here is derived from an EMBL/GenBank/DDBJ whole genome shotgun (WGS) entry which is preliminary data.</text>
</comment>
<dbReference type="Proteomes" id="UP000054805">
    <property type="component" value="Unassembled WGS sequence"/>
</dbReference>
<protein>
    <submittedName>
        <fullName evidence="1">Uncharacterized protein</fullName>
    </submittedName>
</protein>
<dbReference type="AlphaFoldDB" id="A0A0V1JCF4"/>